<dbReference type="EnsemblPlants" id="TuG1812G0300003757.01.T04">
    <property type="protein sequence ID" value="TuG1812G0300003757.01.T04"/>
    <property type="gene ID" value="TuG1812G0300003757.01"/>
</dbReference>
<dbReference type="Gramene" id="TuG1812G0300003757.01.T01">
    <property type="protein sequence ID" value="TuG1812G0300003757.01.T01"/>
    <property type="gene ID" value="TuG1812G0300003757.01"/>
</dbReference>
<reference evidence="1" key="3">
    <citation type="submission" date="2022-06" db="UniProtKB">
        <authorList>
            <consortium name="EnsemblPlants"/>
        </authorList>
    </citation>
    <scope>IDENTIFICATION</scope>
</reference>
<keyword evidence="2" id="KW-1185">Reference proteome</keyword>
<evidence type="ECO:0000313" key="1">
    <source>
        <dbReference type="EnsemblPlants" id="TuG1812G0300003757.01.T02"/>
    </source>
</evidence>
<organism evidence="1 2">
    <name type="scientific">Triticum urartu</name>
    <name type="common">Red wild einkorn</name>
    <name type="synonym">Crithodium urartu</name>
    <dbReference type="NCBI Taxonomy" id="4572"/>
    <lineage>
        <taxon>Eukaryota</taxon>
        <taxon>Viridiplantae</taxon>
        <taxon>Streptophyta</taxon>
        <taxon>Embryophyta</taxon>
        <taxon>Tracheophyta</taxon>
        <taxon>Spermatophyta</taxon>
        <taxon>Magnoliopsida</taxon>
        <taxon>Liliopsida</taxon>
        <taxon>Poales</taxon>
        <taxon>Poaceae</taxon>
        <taxon>BOP clade</taxon>
        <taxon>Pooideae</taxon>
        <taxon>Triticodae</taxon>
        <taxon>Triticeae</taxon>
        <taxon>Triticinae</taxon>
        <taxon>Triticum</taxon>
    </lineage>
</organism>
<accession>A0A8R7PVZ7</accession>
<dbReference type="Proteomes" id="UP000015106">
    <property type="component" value="Chromosome 3"/>
</dbReference>
<dbReference type="EnsemblPlants" id="TuG1812G0300003757.01.T03">
    <property type="protein sequence ID" value="TuG1812G0300003757.01.T03"/>
    <property type="gene ID" value="TuG1812G0300003757.01"/>
</dbReference>
<dbReference type="AlphaFoldDB" id="A0A8R7PVZ7"/>
<dbReference type="Gramene" id="TuG1812G0300003757.01.T02">
    <property type="protein sequence ID" value="TuG1812G0300003757.01.T02"/>
    <property type="gene ID" value="TuG1812G0300003757.01"/>
</dbReference>
<name>A0A8R7PVZ7_TRIUA</name>
<proteinExistence type="predicted"/>
<sequence length="133" mass="14505">MALSFRQLWSVAGRLWRERRASSSTSSIRDALTALRTCASRAMAAFCRAAGSTSDRHHDRPLAKVPVAVSCAFGPWERLGDYMPDAKSNIATPCSVQASKCTIHVPRISTFACLMHAEISKCTTPHGPDVKDK</sequence>
<dbReference type="EnsemblPlants" id="TuG1812G0300003757.01.T02">
    <property type="protein sequence ID" value="TuG1812G0300003757.01.T02"/>
    <property type="gene ID" value="TuG1812G0300003757.01"/>
</dbReference>
<evidence type="ECO:0000313" key="2">
    <source>
        <dbReference type="Proteomes" id="UP000015106"/>
    </source>
</evidence>
<dbReference type="Gramene" id="TuG1812G0300003757.01.T03">
    <property type="protein sequence ID" value="TuG1812G0300003757.01.T03"/>
    <property type="gene ID" value="TuG1812G0300003757.01"/>
</dbReference>
<reference evidence="2" key="1">
    <citation type="journal article" date="2013" name="Nature">
        <title>Draft genome of the wheat A-genome progenitor Triticum urartu.</title>
        <authorList>
            <person name="Ling H.Q."/>
            <person name="Zhao S."/>
            <person name="Liu D."/>
            <person name="Wang J."/>
            <person name="Sun H."/>
            <person name="Zhang C."/>
            <person name="Fan H."/>
            <person name="Li D."/>
            <person name="Dong L."/>
            <person name="Tao Y."/>
            <person name="Gao C."/>
            <person name="Wu H."/>
            <person name="Li Y."/>
            <person name="Cui Y."/>
            <person name="Guo X."/>
            <person name="Zheng S."/>
            <person name="Wang B."/>
            <person name="Yu K."/>
            <person name="Liang Q."/>
            <person name="Yang W."/>
            <person name="Lou X."/>
            <person name="Chen J."/>
            <person name="Feng M."/>
            <person name="Jian J."/>
            <person name="Zhang X."/>
            <person name="Luo G."/>
            <person name="Jiang Y."/>
            <person name="Liu J."/>
            <person name="Wang Z."/>
            <person name="Sha Y."/>
            <person name="Zhang B."/>
            <person name="Wu H."/>
            <person name="Tang D."/>
            <person name="Shen Q."/>
            <person name="Xue P."/>
            <person name="Zou S."/>
            <person name="Wang X."/>
            <person name="Liu X."/>
            <person name="Wang F."/>
            <person name="Yang Y."/>
            <person name="An X."/>
            <person name="Dong Z."/>
            <person name="Zhang K."/>
            <person name="Zhang X."/>
            <person name="Luo M.C."/>
            <person name="Dvorak J."/>
            <person name="Tong Y."/>
            <person name="Wang J."/>
            <person name="Yang H."/>
            <person name="Li Z."/>
            <person name="Wang D."/>
            <person name="Zhang A."/>
            <person name="Wang J."/>
        </authorList>
    </citation>
    <scope>NUCLEOTIDE SEQUENCE</scope>
    <source>
        <strain evidence="2">cv. G1812</strain>
    </source>
</reference>
<protein>
    <submittedName>
        <fullName evidence="1">Uncharacterized protein</fullName>
    </submittedName>
</protein>
<reference evidence="1" key="2">
    <citation type="submission" date="2018-03" db="EMBL/GenBank/DDBJ databases">
        <title>The Triticum urartu genome reveals the dynamic nature of wheat genome evolution.</title>
        <authorList>
            <person name="Ling H."/>
            <person name="Ma B."/>
            <person name="Shi X."/>
            <person name="Liu H."/>
            <person name="Dong L."/>
            <person name="Sun H."/>
            <person name="Cao Y."/>
            <person name="Gao Q."/>
            <person name="Zheng S."/>
            <person name="Li Y."/>
            <person name="Yu Y."/>
            <person name="Du H."/>
            <person name="Qi M."/>
            <person name="Li Y."/>
            <person name="Yu H."/>
            <person name="Cui Y."/>
            <person name="Wang N."/>
            <person name="Chen C."/>
            <person name="Wu H."/>
            <person name="Zhao Y."/>
            <person name="Zhang J."/>
            <person name="Li Y."/>
            <person name="Zhou W."/>
            <person name="Zhang B."/>
            <person name="Hu W."/>
            <person name="Eijk M."/>
            <person name="Tang J."/>
            <person name="Witsenboer H."/>
            <person name="Zhao S."/>
            <person name="Li Z."/>
            <person name="Zhang A."/>
            <person name="Wang D."/>
            <person name="Liang C."/>
        </authorList>
    </citation>
    <scope>NUCLEOTIDE SEQUENCE [LARGE SCALE GENOMIC DNA]</scope>
    <source>
        <strain evidence="1">cv. G1812</strain>
    </source>
</reference>
<dbReference type="EnsemblPlants" id="TuG1812G0300003757.01.T01">
    <property type="protein sequence ID" value="TuG1812G0300003757.01.T01"/>
    <property type="gene ID" value="TuG1812G0300003757.01"/>
</dbReference>
<dbReference type="Gramene" id="TuG1812G0300003757.01.T04">
    <property type="protein sequence ID" value="TuG1812G0300003757.01.T04"/>
    <property type="gene ID" value="TuG1812G0300003757.01"/>
</dbReference>